<keyword evidence="2" id="KW-1185">Reference proteome</keyword>
<protein>
    <recommendedName>
        <fullName evidence="3">Com family DNA-binding transcriptional regulator</fullName>
    </recommendedName>
</protein>
<dbReference type="Proteomes" id="UP001473424">
    <property type="component" value="Chromosome"/>
</dbReference>
<evidence type="ECO:0008006" key="3">
    <source>
        <dbReference type="Google" id="ProtNLM"/>
    </source>
</evidence>
<evidence type="ECO:0000313" key="1">
    <source>
        <dbReference type="EMBL" id="BET39004.1"/>
    </source>
</evidence>
<evidence type="ECO:0000313" key="2">
    <source>
        <dbReference type="Proteomes" id="UP001473424"/>
    </source>
</evidence>
<accession>A0ABM8JNW8</accession>
<organism evidence="1 2">
    <name type="scientific">Spiroplasma ixodetis</name>
    <dbReference type="NCBI Taxonomy" id="2141"/>
    <lineage>
        <taxon>Bacteria</taxon>
        <taxon>Bacillati</taxon>
        <taxon>Mycoplasmatota</taxon>
        <taxon>Mollicutes</taxon>
        <taxon>Entomoplasmatales</taxon>
        <taxon>Spiroplasmataceae</taxon>
        <taxon>Spiroplasma</taxon>
    </lineage>
</organism>
<proteinExistence type="predicted"/>
<dbReference type="EMBL" id="AP028955">
    <property type="protein sequence ID" value="BET39004.1"/>
    <property type="molecule type" value="Genomic_DNA"/>
</dbReference>
<reference evidence="2" key="1">
    <citation type="journal article" date="2024" name="FEMS Microbiol. Lett.">
        <title>Genomic insights into Spiroplasma endosymbionts that induce male-killing and protective phenotypes in the pea aphid.</title>
        <authorList>
            <person name="Arai H."/>
            <person name="Legeai F."/>
            <person name="Kageyama D."/>
            <person name="Sugio A."/>
            <person name="Simon J.C."/>
        </authorList>
    </citation>
    <scope>NUCLEOTIDE SEQUENCE [LARGE SCALE GENOMIC DNA]</scope>
    <source>
        <strain evidence="2">sAp269</strain>
    </source>
</reference>
<dbReference type="RefSeq" id="WP_286640752.1">
    <property type="nucleotide sequence ID" value="NZ_AP028955.1"/>
</dbReference>
<sequence>MKDTYASVRLAQKPENAFACHRCGRVILIAEFLEAKNIQLNCNRCGFKKHVEKIKIEKKAEIKKTRIAAISSKNSSKK</sequence>
<gene>
    <name evidence="1" type="ORF">SAP269_15930</name>
</gene>
<name>A0ABM8JNW8_9MOLU</name>